<comment type="caution">
    <text evidence="4">The sequence shown here is derived from an EMBL/GenBank/DDBJ whole genome shotgun (WGS) entry which is preliminary data.</text>
</comment>
<dbReference type="Proteomes" id="UP000536685">
    <property type="component" value="Unassembled WGS sequence"/>
</dbReference>
<evidence type="ECO:0008006" key="6">
    <source>
        <dbReference type="Google" id="ProtNLM"/>
    </source>
</evidence>
<reference evidence="4 5" key="1">
    <citation type="submission" date="2020-08" db="EMBL/GenBank/DDBJ databases">
        <title>Sequencing the genomes of 1000 actinobacteria strains.</title>
        <authorList>
            <person name="Klenk H.-P."/>
        </authorList>
    </citation>
    <scope>NUCLEOTIDE SEQUENCE [LARGE SCALE GENOMIC DNA]</scope>
    <source>
        <strain evidence="4 5">DSM 105784</strain>
    </source>
</reference>
<dbReference type="RefSeq" id="WP_184238163.1">
    <property type="nucleotide sequence ID" value="NZ_JACHMJ010000001.1"/>
</dbReference>
<organism evidence="4 5">
    <name type="scientific">Conyzicola lurida</name>
    <dbReference type="NCBI Taxonomy" id="1172621"/>
    <lineage>
        <taxon>Bacteria</taxon>
        <taxon>Bacillati</taxon>
        <taxon>Actinomycetota</taxon>
        <taxon>Actinomycetes</taxon>
        <taxon>Micrococcales</taxon>
        <taxon>Microbacteriaceae</taxon>
        <taxon>Conyzicola</taxon>
    </lineage>
</organism>
<feature type="transmembrane region" description="Helical" evidence="1">
    <location>
        <begin position="360"/>
        <end position="379"/>
    </location>
</feature>
<feature type="transmembrane region" description="Helical" evidence="1">
    <location>
        <begin position="465"/>
        <end position="484"/>
    </location>
</feature>
<feature type="domain" description="DUF7657" evidence="3">
    <location>
        <begin position="39"/>
        <end position="443"/>
    </location>
</feature>
<feature type="transmembrane region" description="Helical" evidence="1">
    <location>
        <begin position="277"/>
        <end position="299"/>
    </location>
</feature>
<dbReference type="Pfam" id="PF24677">
    <property type="entry name" value="DUF7657"/>
    <property type="match status" value="1"/>
</dbReference>
<feature type="transmembrane region" description="Helical" evidence="1">
    <location>
        <begin position="150"/>
        <end position="168"/>
    </location>
</feature>
<evidence type="ECO:0000313" key="5">
    <source>
        <dbReference type="Proteomes" id="UP000536685"/>
    </source>
</evidence>
<dbReference type="InterPro" id="IPR056074">
    <property type="entry name" value="DUF7657"/>
</dbReference>
<feature type="domain" description="DUF7654" evidence="2">
    <location>
        <begin position="547"/>
        <end position="687"/>
    </location>
</feature>
<dbReference type="AlphaFoldDB" id="A0A841AQJ7"/>
<keyword evidence="1" id="KW-0472">Membrane</keyword>
<evidence type="ECO:0000313" key="4">
    <source>
        <dbReference type="EMBL" id="MBB5844222.1"/>
    </source>
</evidence>
<feature type="transmembrane region" description="Helical" evidence="1">
    <location>
        <begin position="200"/>
        <end position="217"/>
    </location>
</feature>
<feature type="transmembrane region" description="Helical" evidence="1">
    <location>
        <begin position="36"/>
        <end position="56"/>
    </location>
</feature>
<feature type="transmembrane region" description="Helical" evidence="1">
    <location>
        <begin position="496"/>
        <end position="516"/>
    </location>
</feature>
<keyword evidence="5" id="KW-1185">Reference proteome</keyword>
<dbReference type="Pfam" id="PF24672">
    <property type="entry name" value="DUF7654"/>
    <property type="match status" value="1"/>
</dbReference>
<keyword evidence="1" id="KW-1133">Transmembrane helix</keyword>
<feature type="transmembrane region" description="Helical" evidence="1">
    <location>
        <begin position="523"/>
        <end position="542"/>
    </location>
</feature>
<gene>
    <name evidence="4" type="ORF">HD599_002545</name>
</gene>
<keyword evidence="1" id="KW-0812">Transmembrane</keyword>
<proteinExistence type="predicted"/>
<accession>A0A841AQJ7</accession>
<feature type="transmembrane region" description="Helical" evidence="1">
    <location>
        <begin position="175"/>
        <end position="194"/>
    </location>
</feature>
<sequence>MATSWSAAGRTRRERIAESYARFTEPLATGLPNWRVVWWFPAIVAIGAILLIAFNISGTSSGAHFLNFGTGEDPRSLIGNPRAIRSDEWLVQQGWIVSQIQQGFPVFNETLPGGMDTTVLNELPNTDWSTIFRPHMWGYLLFGLDAGTAWQWWIPAFGLVTASYLLVVTLLPRRAITAAVIACVVFFSPIFQWWYGPNALWPAAWSLLAMAGTVWMLRDGRLWLRIVWAVVLGWLAVTMAIGVYVPFIVPSILVFLFFFVGSVLQEQPWKNRGWRTLLRKLSPLLIAGVAAGAVVLLYVRTRAETIAAITGTVYPGARSDPTGQAFAADPFLAGWAGAPFGQSFRSTPEWTLLGPNPSESATAILLAVFVAPGLIWLVLRAWQRERRVNWIAIASLVGLGVVLAYYFVPGWDAVARLLLLDKVPLGRFRMGFAVMLPVFFALVAREVDRETDRAVAAGTAPRRNWPLAVIAAGSAAALTGYVLYRLQTLNATTFTIVPLWPVAAVAIIAAMALLFFKRTIATSAALLLLASLVIGAAVNPLYRGAYDLNDTAVGQKVLEIDEADPGTWVGVGQYETMAVLVESGVRAYAGVQAYPPAETWAEIDPDGEYEEKWNRLGHVRWDFGNGEPVVTNPQNDVIESTFDACSDFAQENVDYIIADEKPYRYRCLVELADVEQGNTDMQIYEVVAP</sequence>
<evidence type="ECO:0000256" key="1">
    <source>
        <dbReference type="SAM" id="Phobius"/>
    </source>
</evidence>
<feature type="transmembrane region" description="Helical" evidence="1">
    <location>
        <begin position="222"/>
        <end position="241"/>
    </location>
</feature>
<dbReference type="EMBL" id="JACHMJ010000001">
    <property type="protein sequence ID" value="MBB5844222.1"/>
    <property type="molecule type" value="Genomic_DNA"/>
</dbReference>
<evidence type="ECO:0000259" key="2">
    <source>
        <dbReference type="Pfam" id="PF24672"/>
    </source>
</evidence>
<feature type="transmembrane region" description="Helical" evidence="1">
    <location>
        <begin position="247"/>
        <end position="265"/>
    </location>
</feature>
<evidence type="ECO:0000259" key="3">
    <source>
        <dbReference type="Pfam" id="PF24677"/>
    </source>
</evidence>
<protein>
    <recommendedName>
        <fullName evidence="6">Dolichyl-phosphate-mannose-protein mannosyltransferase</fullName>
    </recommendedName>
</protein>
<feature type="transmembrane region" description="Helical" evidence="1">
    <location>
        <begin position="428"/>
        <end position="444"/>
    </location>
</feature>
<name>A0A841AQJ7_9MICO</name>
<dbReference type="InterPro" id="IPR056071">
    <property type="entry name" value="DUF7654"/>
</dbReference>
<feature type="transmembrane region" description="Helical" evidence="1">
    <location>
        <begin position="388"/>
        <end position="408"/>
    </location>
</feature>